<dbReference type="EMBL" id="JAAALK010000285">
    <property type="protein sequence ID" value="KAG8065762.1"/>
    <property type="molecule type" value="Genomic_DNA"/>
</dbReference>
<proteinExistence type="predicted"/>
<feature type="compositionally biased region" description="Low complexity" evidence="1">
    <location>
        <begin position="1"/>
        <end position="13"/>
    </location>
</feature>
<accession>A0A8J5V9C9</accession>
<evidence type="ECO:0000313" key="3">
    <source>
        <dbReference type="Proteomes" id="UP000729402"/>
    </source>
</evidence>
<feature type="region of interest" description="Disordered" evidence="1">
    <location>
        <begin position="1"/>
        <end position="28"/>
    </location>
</feature>
<evidence type="ECO:0000256" key="1">
    <source>
        <dbReference type="SAM" id="MobiDB-lite"/>
    </source>
</evidence>
<protein>
    <submittedName>
        <fullName evidence="2">Uncharacterized protein</fullName>
    </submittedName>
</protein>
<feature type="compositionally biased region" description="Pro residues" evidence="1">
    <location>
        <begin position="14"/>
        <end position="28"/>
    </location>
</feature>
<comment type="caution">
    <text evidence="2">The sequence shown here is derived from an EMBL/GenBank/DDBJ whole genome shotgun (WGS) entry which is preliminary data.</text>
</comment>
<evidence type="ECO:0000313" key="2">
    <source>
        <dbReference type="EMBL" id="KAG8065762.1"/>
    </source>
</evidence>
<reference evidence="2" key="1">
    <citation type="journal article" date="2021" name="bioRxiv">
        <title>Whole Genome Assembly and Annotation of Northern Wild Rice, Zizania palustris L., Supports a Whole Genome Duplication in the Zizania Genus.</title>
        <authorList>
            <person name="Haas M."/>
            <person name="Kono T."/>
            <person name="Macchietto M."/>
            <person name="Millas R."/>
            <person name="McGilp L."/>
            <person name="Shao M."/>
            <person name="Duquette J."/>
            <person name="Hirsch C.N."/>
            <person name="Kimball J."/>
        </authorList>
    </citation>
    <scope>NUCLEOTIDE SEQUENCE</scope>
    <source>
        <tissue evidence="2">Fresh leaf tissue</tissue>
    </source>
</reference>
<reference evidence="2" key="2">
    <citation type="submission" date="2021-02" db="EMBL/GenBank/DDBJ databases">
        <authorList>
            <person name="Kimball J.A."/>
            <person name="Haas M.W."/>
            <person name="Macchietto M."/>
            <person name="Kono T."/>
            <person name="Duquette J."/>
            <person name="Shao M."/>
        </authorList>
    </citation>
    <scope>NUCLEOTIDE SEQUENCE</scope>
    <source>
        <tissue evidence="2">Fresh leaf tissue</tissue>
    </source>
</reference>
<dbReference type="Proteomes" id="UP000729402">
    <property type="component" value="Unassembled WGS sequence"/>
</dbReference>
<dbReference type="AlphaFoldDB" id="A0A8J5V9C9"/>
<name>A0A8J5V9C9_ZIZPA</name>
<organism evidence="2 3">
    <name type="scientific">Zizania palustris</name>
    <name type="common">Northern wild rice</name>
    <dbReference type="NCBI Taxonomy" id="103762"/>
    <lineage>
        <taxon>Eukaryota</taxon>
        <taxon>Viridiplantae</taxon>
        <taxon>Streptophyta</taxon>
        <taxon>Embryophyta</taxon>
        <taxon>Tracheophyta</taxon>
        <taxon>Spermatophyta</taxon>
        <taxon>Magnoliopsida</taxon>
        <taxon>Liliopsida</taxon>
        <taxon>Poales</taxon>
        <taxon>Poaceae</taxon>
        <taxon>BOP clade</taxon>
        <taxon>Oryzoideae</taxon>
        <taxon>Oryzeae</taxon>
        <taxon>Zizaniinae</taxon>
        <taxon>Zizania</taxon>
    </lineage>
</organism>
<keyword evidence="3" id="KW-1185">Reference proteome</keyword>
<gene>
    <name evidence="2" type="ORF">GUJ93_ZPchr0004g39714</name>
</gene>
<sequence>MAPRLSPSARLPASLPPPPPLPASLPPPPPLRRLPSAAIAASVSRCLRASLPHLPVRFRVSPPPCLTATSSILFSLHLTPPQTLAPYPLLSPPCCCITPVSTASSSDPPMRLPALLLLLLAAVAAEASTLSARMVHRLSHEAQLSVGA</sequence>